<evidence type="ECO:0000259" key="3">
    <source>
        <dbReference type="SMART" id="SM00507"/>
    </source>
</evidence>
<name>A0A2S3ZIX7_9MICO</name>
<feature type="region of interest" description="Disordered" evidence="2">
    <location>
        <begin position="1"/>
        <end position="69"/>
    </location>
</feature>
<accession>A0A2S3ZIX7</accession>
<feature type="compositionally biased region" description="Low complexity" evidence="2">
    <location>
        <begin position="40"/>
        <end position="49"/>
    </location>
</feature>
<dbReference type="AlphaFoldDB" id="A0A2S3ZIX7"/>
<dbReference type="EMBL" id="PPXD01000007">
    <property type="protein sequence ID" value="POH67541.1"/>
    <property type="molecule type" value="Genomic_DNA"/>
</dbReference>
<dbReference type="GO" id="GO:0008270">
    <property type="term" value="F:zinc ion binding"/>
    <property type="evidence" value="ECO:0007669"/>
    <property type="project" value="InterPro"/>
</dbReference>
<dbReference type="InterPro" id="IPR002711">
    <property type="entry name" value="HNH"/>
</dbReference>
<evidence type="ECO:0000256" key="2">
    <source>
        <dbReference type="SAM" id="MobiDB-lite"/>
    </source>
</evidence>
<dbReference type="Proteomes" id="UP000237340">
    <property type="component" value="Unassembled WGS sequence"/>
</dbReference>
<organism evidence="4 5">
    <name type="scientific">Cryobacterium zongtaii</name>
    <dbReference type="NCBI Taxonomy" id="1259217"/>
    <lineage>
        <taxon>Bacteria</taxon>
        <taxon>Bacillati</taxon>
        <taxon>Actinomycetota</taxon>
        <taxon>Actinomycetes</taxon>
        <taxon>Micrococcales</taxon>
        <taxon>Microbacteriaceae</taxon>
        <taxon>Cryobacterium</taxon>
    </lineage>
</organism>
<keyword evidence="5" id="KW-1185">Reference proteome</keyword>
<evidence type="ECO:0000256" key="1">
    <source>
        <dbReference type="SAM" id="Coils"/>
    </source>
</evidence>
<dbReference type="Pfam" id="PF01844">
    <property type="entry name" value="HNH"/>
    <property type="match status" value="1"/>
</dbReference>
<dbReference type="Gene3D" id="1.10.30.50">
    <property type="match status" value="1"/>
</dbReference>
<dbReference type="InterPro" id="IPR003615">
    <property type="entry name" value="HNH_nuc"/>
</dbReference>
<dbReference type="CDD" id="cd00085">
    <property type="entry name" value="HNHc"/>
    <property type="match status" value="1"/>
</dbReference>
<evidence type="ECO:0000313" key="4">
    <source>
        <dbReference type="EMBL" id="POH67541.1"/>
    </source>
</evidence>
<protein>
    <recommendedName>
        <fullName evidence="3">HNH nuclease domain-containing protein</fullName>
    </recommendedName>
</protein>
<dbReference type="SMART" id="SM00507">
    <property type="entry name" value="HNHc"/>
    <property type="match status" value="1"/>
</dbReference>
<dbReference type="GO" id="GO:0004519">
    <property type="term" value="F:endonuclease activity"/>
    <property type="evidence" value="ECO:0007669"/>
    <property type="project" value="InterPro"/>
</dbReference>
<feature type="domain" description="HNH nuclease" evidence="3">
    <location>
        <begin position="399"/>
        <end position="451"/>
    </location>
</feature>
<evidence type="ECO:0000313" key="5">
    <source>
        <dbReference type="Proteomes" id="UP000237340"/>
    </source>
</evidence>
<feature type="compositionally biased region" description="Pro residues" evidence="2">
    <location>
        <begin position="487"/>
        <end position="502"/>
    </location>
</feature>
<proteinExistence type="predicted"/>
<feature type="coiled-coil region" evidence="1">
    <location>
        <begin position="72"/>
        <end position="99"/>
    </location>
</feature>
<keyword evidence="1" id="KW-0175">Coiled coil</keyword>
<gene>
    <name evidence="4" type="ORF">C3B61_06445</name>
</gene>
<dbReference type="RefSeq" id="WP_103459912.1">
    <property type="nucleotide sequence ID" value="NZ_PPXD01000007.1"/>
</dbReference>
<sequence>MSSPAEQFPTDPEDPGHDARSNAGGPDPSPNLNPKHSPEAGADAGAAAQAHRRRRSLQEQAQATLARKVAKVKRAHRKIAKATAKRARALAELQRWSSDPAIAKLLNPDYAAESARGPVRTDADASPRKVAAWEDQEIARRTITTEVACSLRLADRTAENLIGESSLFAGPMQATLTAMSSGEISYRHGQVLMEQLSFLPLEEAAEFEARLLPVAKDLTVGKLAVKARRMRERAHPETLTQRATAAVAERGVWWEGRADGMGTLTWYGTAVQTQAALDRLTSIVETTQALERHDASIPEMDRRTIGQICADAMADLVLDGVTPAGTGGGIRGSVMVTVPVFTLMGRTMEPGFLEGYGPIPADTAREIAAGCPSFIRILTHPETGAVLSVGKEHYTAPADMRRWVALRDGTCRFPGCTRPASRSDIDHTIAREHGGPTDFDNLAHLCRAHHRLKHQTLWAVVQEPGGVLRWTSPAGETHRTYPETTLGPPPTLAPTPKPPATPARPRTSDLPDDPPF</sequence>
<dbReference type="GO" id="GO:0003676">
    <property type="term" value="F:nucleic acid binding"/>
    <property type="evidence" value="ECO:0007669"/>
    <property type="project" value="InterPro"/>
</dbReference>
<reference evidence="4 5" key="1">
    <citation type="submission" date="2018-01" db="EMBL/GenBank/DDBJ databases">
        <title>Cryobacterium sp. nov., from glaciers in China.</title>
        <authorList>
            <person name="Liu Q."/>
            <person name="Xin Y.-H."/>
        </authorList>
    </citation>
    <scope>NUCLEOTIDE SEQUENCE [LARGE SCALE GENOMIC DNA]</scope>
    <source>
        <strain evidence="4 5">TMN-42</strain>
    </source>
</reference>
<comment type="caution">
    <text evidence="4">The sequence shown here is derived from an EMBL/GenBank/DDBJ whole genome shotgun (WGS) entry which is preliminary data.</text>
</comment>
<feature type="region of interest" description="Disordered" evidence="2">
    <location>
        <begin position="469"/>
        <end position="516"/>
    </location>
</feature>